<dbReference type="EMBL" id="ALYF01000003">
    <property type="protein sequence ID" value="EJW21579.1"/>
    <property type="molecule type" value="Genomic_DNA"/>
</dbReference>
<feature type="domain" description="Cyclic nucleotide-binding" evidence="1">
    <location>
        <begin position="1"/>
        <end position="86"/>
    </location>
</feature>
<dbReference type="InterPro" id="IPR000595">
    <property type="entry name" value="cNMP-bd_dom"/>
</dbReference>
<dbReference type="SUPFAM" id="SSF51206">
    <property type="entry name" value="cAMP-binding domain-like"/>
    <property type="match status" value="1"/>
</dbReference>
<dbReference type="InterPro" id="IPR018490">
    <property type="entry name" value="cNMP-bd_dom_sf"/>
</dbReference>
<evidence type="ECO:0000313" key="2">
    <source>
        <dbReference type="EMBL" id="EJW21579.1"/>
    </source>
</evidence>
<gene>
    <name evidence="2" type="ORF">IMCC14465_13750</name>
</gene>
<organism evidence="2 3">
    <name type="scientific">alpha proteobacterium IMCC14465</name>
    <dbReference type="NCBI Taxonomy" id="1220535"/>
    <lineage>
        <taxon>Bacteria</taxon>
        <taxon>Pseudomonadati</taxon>
        <taxon>Pseudomonadota</taxon>
        <taxon>Alphaproteobacteria</taxon>
        <taxon>PS1 clade</taxon>
    </lineage>
</organism>
<dbReference type="Pfam" id="PF00027">
    <property type="entry name" value="cNMP_binding"/>
    <property type="match status" value="1"/>
</dbReference>
<sequence>MNIVEFTSLSQKPIRMIEGEIIFQAGDPALNICFVEKGRVDIITRDGSNRLRSYNTGDLFGVPEVLSGINWPVTAIFRGFGSVRLFPGQVLLEKIDALPDEHKSFISSLSSKVAVKKAR</sequence>
<reference evidence="2 3" key="1">
    <citation type="journal article" date="2012" name="J. Bacteriol.">
        <title>Genome Sequence of Strain IMCC14465, Isolated from the East Sea, Belonging to the PS1 Clade of Alphaproteobacteria.</title>
        <authorList>
            <person name="Yang S.J."/>
            <person name="Kang I."/>
            <person name="Cho J.C."/>
        </authorList>
    </citation>
    <scope>NUCLEOTIDE SEQUENCE [LARGE SCALE GENOMIC DNA]</scope>
    <source>
        <strain evidence="2 3">IMCC14465</strain>
    </source>
</reference>
<evidence type="ECO:0000259" key="1">
    <source>
        <dbReference type="PROSITE" id="PS50042"/>
    </source>
</evidence>
<dbReference type="STRING" id="1220535.IMCC14465_13750"/>
<dbReference type="Proteomes" id="UP000004836">
    <property type="component" value="Unassembled WGS sequence"/>
</dbReference>
<name>J9E0Z1_9PROT</name>
<proteinExistence type="predicted"/>
<dbReference type="PROSITE" id="PS50042">
    <property type="entry name" value="CNMP_BINDING_3"/>
    <property type="match status" value="1"/>
</dbReference>
<evidence type="ECO:0000313" key="3">
    <source>
        <dbReference type="Proteomes" id="UP000004836"/>
    </source>
</evidence>
<dbReference type="OrthoDB" id="7506088at2"/>
<dbReference type="CDD" id="cd00038">
    <property type="entry name" value="CAP_ED"/>
    <property type="match status" value="1"/>
</dbReference>
<dbReference type="AlphaFoldDB" id="J9E0Z1"/>
<keyword evidence="3" id="KW-1185">Reference proteome</keyword>
<dbReference type="Gene3D" id="2.60.120.10">
    <property type="entry name" value="Jelly Rolls"/>
    <property type="match status" value="1"/>
</dbReference>
<accession>J9E0Z1</accession>
<dbReference type="InterPro" id="IPR014710">
    <property type="entry name" value="RmlC-like_jellyroll"/>
</dbReference>
<comment type="caution">
    <text evidence="2">The sequence shown here is derived from an EMBL/GenBank/DDBJ whole genome shotgun (WGS) entry which is preliminary data.</text>
</comment>
<protein>
    <recommendedName>
        <fullName evidence="1">Cyclic nucleotide-binding domain-containing protein</fullName>
    </recommendedName>
</protein>